<keyword evidence="7 9" id="KW-1015">Disulfide bond</keyword>
<feature type="signal peptide" evidence="12">
    <location>
        <begin position="1"/>
        <end position="24"/>
    </location>
</feature>
<evidence type="ECO:0000256" key="6">
    <source>
        <dbReference type="ARBA" id="ARBA00022729"/>
    </source>
</evidence>
<evidence type="ECO:0000313" key="14">
    <source>
        <dbReference type="EMBL" id="KAH0555793.1"/>
    </source>
</evidence>
<evidence type="ECO:0000256" key="12">
    <source>
        <dbReference type="SAM" id="SignalP"/>
    </source>
</evidence>
<keyword evidence="9" id="KW-0349">Heme</keyword>
<feature type="compositionally biased region" description="Low complexity" evidence="10">
    <location>
        <begin position="135"/>
        <end position="153"/>
    </location>
</feature>
<comment type="caution">
    <text evidence="9">Lacks conserved residue(s) required for the propagation of feature annotation.</text>
</comment>
<dbReference type="AlphaFoldDB" id="A0A9P8IE03"/>
<gene>
    <name evidence="14" type="ORF">GP486_006261</name>
</gene>
<keyword evidence="5" id="KW-0336">GPI-anchor</keyword>
<feature type="compositionally biased region" description="Polar residues" evidence="10">
    <location>
        <begin position="112"/>
        <end position="129"/>
    </location>
</feature>
<dbReference type="PROSITE" id="PS52012">
    <property type="entry name" value="CFEM"/>
    <property type="match status" value="1"/>
</dbReference>
<evidence type="ECO:0000256" key="2">
    <source>
        <dbReference type="ARBA" id="ARBA00004613"/>
    </source>
</evidence>
<keyword evidence="4" id="KW-0964">Secreted</keyword>
<keyword evidence="9" id="KW-0479">Metal-binding</keyword>
<evidence type="ECO:0000256" key="10">
    <source>
        <dbReference type="SAM" id="MobiDB-lite"/>
    </source>
</evidence>
<comment type="caution">
    <text evidence="14">The sequence shown here is derived from an EMBL/GenBank/DDBJ whole genome shotgun (WGS) entry which is preliminary data.</text>
</comment>
<dbReference type="EMBL" id="JAGHQM010001354">
    <property type="protein sequence ID" value="KAH0555793.1"/>
    <property type="molecule type" value="Genomic_DNA"/>
</dbReference>
<sequence>MHPLLPLFSTLLVSLFSSVSFSQSQQLKTACSLSGYSNCVCTSCIVPIFPNYCPNILDVTCPCLSTQYQSDATACVLANCSAAEGQRAWSIGSSACRSYGITLPTTPPAPSSIKSSSRNTATQDQNAASATADANGGKSTGSAGNNSSSSSGNRGLSTAAIVGIVVGVISGIAIGALIAYLFLRNRQPRQASQPPPPQPPPQPQQPPVQQPPVQQLAAQPPLVDKPYIGVAYSSPPPGQELHSDPATHLPPTHGQQQGVLPIPELQSPDGNQGQPLPAPTPQWSGYTTSPPPLYEMPNR</sequence>
<evidence type="ECO:0000256" key="5">
    <source>
        <dbReference type="ARBA" id="ARBA00022622"/>
    </source>
</evidence>
<reference evidence="14" key="1">
    <citation type="submission" date="2021-03" db="EMBL/GenBank/DDBJ databases">
        <title>Comparative genomics and phylogenomic investigation of the class Geoglossomycetes provide insights into ecological specialization and systematics.</title>
        <authorList>
            <person name="Melie T."/>
            <person name="Pirro S."/>
            <person name="Miller A.N."/>
            <person name="Quandt A."/>
        </authorList>
    </citation>
    <scope>NUCLEOTIDE SEQUENCE</scope>
    <source>
        <strain evidence="14">CAQ_001_2017</strain>
    </source>
</reference>
<accession>A0A9P8IE03</accession>
<dbReference type="CDD" id="cd12087">
    <property type="entry name" value="TM_EGFR-like"/>
    <property type="match status" value="1"/>
</dbReference>
<keyword evidence="11" id="KW-1133">Transmembrane helix</keyword>
<feature type="disulfide bond" evidence="9">
    <location>
        <begin position="63"/>
        <end position="96"/>
    </location>
</feature>
<dbReference type="GO" id="GO:0098552">
    <property type="term" value="C:side of membrane"/>
    <property type="evidence" value="ECO:0007669"/>
    <property type="project" value="UniProtKB-KW"/>
</dbReference>
<keyword evidence="6 12" id="KW-0732">Signal</keyword>
<feature type="binding site" description="axial binding residue" evidence="9">
    <location>
        <position position="58"/>
    </location>
    <ligand>
        <name>heme</name>
        <dbReference type="ChEBI" id="CHEBI:30413"/>
    </ligand>
    <ligandPart>
        <name>Fe</name>
        <dbReference type="ChEBI" id="CHEBI:18248"/>
    </ligandPart>
</feature>
<name>A0A9P8IE03_9PEZI</name>
<dbReference type="Proteomes" id="UP000750711">
    <property type="component" value="Unassembled WGS sequence"/>
</dbReference>
<evidence type="ECO:0000256" key="1">
    <source>
        <dbReference type="ARBA" id="ARBA00004589"/>
    </source>
</evidence>
<evidence type="ECO:0000256" key="3">
    <source>
        <dbReference type="ARBA" id="ARBA00010031"/>
    </source>
</evidence>
<keyword evidence="11" id="KW-0812">Transmembrane</keyword>
<feature type="domain" description="CFEM" evidence="13">
    <location>
        <begin position="11"/>
        <end position="123"/>
    </location>
</feature>
<evidence type="ECO:0000259" key="13">
    <source>
        <dbReference type="PROSITE" id="PS52012"/>
    </source>
</evidence>
<feature type="compositionally biased region" description="Low complexity" evidence="10">
    <location>
        <begin position="211"/>
        <end position="222"/>
    </location>
</feature>
<protein>
    <recommendedName>
        <fullName evidence="13">CFEM domain-containing protein</fullName>
    </recommendedName>
</protein>
<feature type="transmembrane region" description="Helical" evidence="11">
    <location>
        <begin position="159"/>
        <end position="183"/>
    </location>
</feature>
<comment type="subcellular location">
    <subcellularLocation>
        <location evidence="1">Membrane</location>
        <topology evidence="1">Lipid-anchor</topology>
        <topology evidence="1">GPI-anchor</topology>
    </subcellularLocation>
    <subcellularLocation>
        <location evidence="2">Secreted</location>
    </subcellularLocation>
</comment>
<evidence type="ECO:0000256" key="11">
    <source>
        <dbReference type="SAM" id="Phobius"/>
    </source>
</evidence>
<dbReference type="InterPro" id="IPR008427">
    <property type="entry name" value="Extracellular_membr_CFEM_dom"/>
</dbReference>
<keyword evidence="5" id="KW-0325">Glycoprotein</keyword>
<proteinExistence type="inferred from homology"/>
<keyword evidence="8" id="KW-0449">Lipoprotein</keyword>
<evidence type="ECO:0000313" key="15">
    <source>
        <dbReference type="Proteomes" id="UP000750711"/>
    </source>
</evidence>
<keyword evidence="9" id="KW-0408">Iron</keyword>
<dbReference type="GO" id="GO:0046872">
    <property type="term" value="F:metal ion binding"/>
    <property type="evidence" value="ECO:0007669"/>
    <property type="project" value="UniProtKB-UniRule"/>
</dbReference>
<feature type="compositionally biased region" description="Pro residues" evidence="10">
    <location>
        <begin position="193"/>
        <end position="210"/>
    </location>
</feature>
<comment type="similarity">
    <text evidence="3">Belongs to the RBT5 family.</text>
</comment>
<keyword evidence="15" id="KW-1185">Reference proteome</keyword>
<feature type="region of interest" description="Disordered" evidence="10">
    <location>
        <begin position="106"/>
        <end position="153"/>
    </location>
</feature>
<keyword evidence="11" id="KW-0472">Membrane</keyword>
<dbReference type="GO" id="GO:0005576">
    <property type="term" value="C:extracellular region"/>
    <property type="evidence" value="ECO:0007669"/>
    <property type="project" value="UniProtKB-SubCell"/>
</dbReference>
<feature type="chain" id="PRO_5040376866" description="CFEM domain-containing protein" evidence="12">
    <location>
        <begin position="25"/>
        <end position="299"/>
    </location>
</feature>
<evidence type="ECO:0000256" key="8">
    <source>
        <dbReference type="ARBA" id="ARBA00023288"/>
    </source>
</evidence>
<evidence type="ECO:0000256" key="7">
    <source>
        <dbReference type="ARBA" id="ARBA00023157"/>
    </source>
</evidence>
<evidence type="ECO:0000256" key="4">
    <source>
        <dbReference type="ARBA" id="ARBA00022525"/>
    </source>
</evidence>
<organism evidence="14 15">
    <name type="scientific">Trichoglossum hirsutum</name>
    <dbReference type="NCBI Taxonomy" id="265104"/>
    <lineage>
        <taxon>Eukaryota</taxon>
        <taxon>Fungi</taxon>
        <taxon>Dikarya</taxon>
        <taxon>Ascomycota</taxon>
        <taxon>Pezizomycotina</taxon>
        <taxon>Geoglossomycetes</taxon>
        <taxon>Geoglossales</taxon>
        <taxon>Geoglossaceae</taxon>
        <taxon>Trichoglossum</taxon>
    </lineage>
</organism>
<evidence type="ECO:0000256" key="9">
    <source>
        <dbReference type="PROSITE-ProRule" id="PRU01356"/>
    </source>
</evidence>
<feature type="compositionally biased region" description="Pro residues" evidence="10">
    <location>
        <begin position="289"/>
        <end position="299"/>
    </location>
</feature>
<feature type="region of interest" description="Disordered" evidence="10">
    <location>
        <begin position="188"/>
        <end position="299"/>
    </location>
</feature>